<name>A0A428UM48_9HYPO</name>
<dbReference type="AlphaFoldDB" id="A0A428UM48"/>
<dbReference type="Proteomes" id="UP000288429">
    <property type="component" value="Unassembled WGS sequence"/>
</dbReference>
<organism evidence="2 3">
    <name type="scientific">Fusarium ambrosium</name>
    <dbReference type="NCBI Taxonomy" id="131363"/>
    <lineage>
        <taxon>Eukaryota</taxon>
        <taxon>Fungi</taxon>
        <taxon>Dikarya</taxon>
        <taxon>Ascomycota</taxon>
        <taxon>Pezizomycotina</taxon>
        <taxon>Sordariomycetes</taxon>
        <taxon>Hypocreomycetidae</taxon>
        <taxon>Hypocreales</taxon>
        <taxon>Nectriaceae</taxon>
        <taxon>Fusarium</taxon>
        <taxon>Fusarium solani species complex</taxon>
    </lineage>
</organism>
<reference evidence="2 3" key="1">
    <citation type="submission" date="2017-06" db="EMBL/GenBank/DDBJ databases">
        <title>Cmopartive genomic analysis of Ambrosia Fusariam Clade fungi.</title>
        <authorList>
            <person name="Stajich J.E."/>
            <person name="Carrillo J."/>
            <person name="Kijimoto T."/>
            <person name="Eskalen A."/>
            <person name="O'Donnell K."/>
            <person name="Kasson M."/>
        </authorList>
    </citation>
    <scope>NUCLEOTIDE SEQUENCE [LARGE SCALE GENOMIC DNA]</scope>
    <source>
        <strain evidence="2 3">NRRL 20438</strain>
    </source>
</reference>
<sequence length="104" mass="12193">MPNERYRTIHLWFYKKYTGIEPDDGLRAMDDAQWEDFWVQLLQDVTPPRRVLCGGLVTQEEDEYESEDENEGGNEGETHGEDDGEDEVEDEDEYDDQAHFSGEE</sequence>
<protein>
    <submittedName>
        <fullName evidence="2">Uncharacterized protein</fullName>
    </submittedName>
</protein>
<accession>A0A428UM48</accession>
<feature type="compositionally biased region" description="Acidic residues" evidence="1">
    <location>
        <begin position="59"/>
        <end position="75"/>
    </location>
</feature>
<feature type="compositionally biased region" description="Acidic residues" evidence="1">
    <location>
        <begin position="82"/>
        <end position="95"/>
    </location>
</feature>
<proteinExistence type="predicted"/>
<keyword evidence="3" id="KW-1185">Reference proteome</keyword>
<evidence type="ECO:0000313" key="2">
    <source>
        <dbReference type="EMBL" id="RSM15389.1"/>
    </source>
</evidence>
<feature type="region of interest" description="Disordered" evidence="1">
    <location>
        <begin position="55"/>
        <end position="104"/>
    </location>
</feature>
<comment type="caution">
    <text evidence="2">The sequence shown here is derived from an EMBL/GenBank/DDBJ whole genome shotgun (WGS) entry which is preliminary data.</text>
</comment>
<gene>
    <name evidence="2" type="ORF">CDV31_004979</name>
</gene>
<dbReference type="EMBL" id="NIZV01000050">
    <property type="protein sequence ID" value="RSM15389.1"/>
    <property type="molecule type" value="Genomic_DNA"/>
</dbReference>
<evidence type="ECO:0000256" key="1">
    <source>
        <dbReference type="SAM" id="MobiDB-lite"/>
    </source>
</evidence>
<evidence type="ECO:0000313" key="3">
    <source>
        <dbReference type="Proteomes" id="UP000288429"/>
    </source>
</evidence>